<evidence type="ECO:0000313" key="2">
    <source>
        <dbReference type="EMBL" id="PWA13218.1"/>
    </source>
</evidence>
<evidence type="ECO:0000313" key="3">
    <source>
        <dbReference type="Proteomes" id="UP000245998"/>
    </source>
</evidence>
<dbReference type="AlphaFoldDB" id="A0A2U1K888"/>
<name>A0A2U1K888_9BACI</name>
<organism evidence="2 3">
    <name type="scientific">Pueribacillus theae</name>
    <dbReference type="NCBI Taxonomy" id="2171751"/>
    <lineage>
        <taxon>Bacteria</taxon>
        <taxon>Bacillati</taxon>
        <taxon>Bacillota</taxon>
        <taxon>Bacilli</taxon>
        <taxon>Bacillales</taxon>
        <taxon>Bacillaceae</taxon>
        <taxon>Pueribacillus</taxon>
    </lineage>
</organism>
<keyword evidence="1" id="KW-0812">Transmembrane</keyword>
<dbReference type="Proteomes" id="UP000245998">
    <property type="component" value="Unassembled WGS sequence"/>
</dbReference>
<keyword evidence="3" id="KW-1185">Reference proteome</keyword>
<sequence length="214" mass="24709">MAGRGSNVQALSEWVGNIVILILIAVIMDMLVPNNSLHQYVKMVIGLLLILLLLSPLLSIFSSDKDKIFESIKFEQAISENVFEKKMNHKKNEIQATQDAYIEEQMAVQMKNQVEEELMEQYEVSVEKIRINFKEKSDRTYENILGLQVFLTTNKENQVKNVEPVEVVTIGEEQSFTLKERGKTNEIRKFLAKQWGIDEEKVTVEMAGREREKL</sequence>
<protein>
    <submittedName>
        <fullName evidence="2">Stage III sporulation protein AF</fullName>
    </submittedName>
</protein>
<dbReference type="NCBIfam" id="TIGR02896">
    <property type="entry name" value="spore_III_AF"/>
    <property type="match status" value="1"/>
</dbReference>
<comment type="caution">
    <text evidence="2">The sequence shown here is derived from an EMBL/GenBank/DDBJ whole genome shotgun (WGS) entry which is preliminary data.</text>
</comment>
<feature type="transmembrane region" description="Helical" evidence="1">
    <location>
        <begin position="14"/>
        <end position="32"/>
    </location>
</feature>
<evidence type="ECO:0000256" key="1">
    <source>
        <dbReference type="SAM" id="Phobius"/>
    </source>
</evidence>
<gene>
    <name evidence="2" type="primary">spoIIIAF</name>
    <name evidence="2" type="ORF">DCC39_01855</name>
</gene>
<keyword evidence="1" id="KW-1133">Transmembrane helix</keyword>
<feature type="transmembrane region" description="Helical" evidence="1">
    <location>
        <begin position="44"/>
        <end position="62"/>
    </location>
</feature>
<dbReference type="InterPro" id="IPR014245">
    <property type="entry name" value="Spore_III_AF"/>
</dbReference>
<proteinExistence type="predicted"/>
<dbReference type="Pfam" id="PF09581">
    <property type="entry name" value="Spore_III_AF"/>
    <property type="match status" value="1"/>
</dbReference>
<dbReference type="OrthoDB" id="2375554at2"/>
<keyword evidence="1" id="KW-0472">Membrane</keyword>
<reference evidence="2 3" key="1">
    <citation type="submission" date="2018-04" db="EMBL/GenBank/DDBJ databases">
        <title>Camelliibacillus theae gen. nov., sp. nov., isolated from Pu'er tea.</title>
        <authorList>
            <person name="Niu L."/>
        </authorList>
    </citation>
    <scope>NUCLEOTIDE SEQUENCE [LARGE SCALE GENOMIC DNA]</scope>
    <source>
        <strain evidence="2 3">T8</strain>
    </source>
</reference>
<dbReference type="EMBL" id="QCZG01000002">
    <property type="protein sequence ID" value="PWA13218.1"/>
    <property type="molecule type" value="Genomic_DNA"/>
</dbReference>
<accession>A0A2U1K888</accession>